<proteinExistence type="predicted"/>
<dbReference type="NCBIfam" id="TIGR04096">
    <property type="entry name" value="dnd_rel_methyl"/>
    <property type="match status" value="1"/>
</dbReference>
<keyword evidence="1" id="KW-0489">Methyltransferase</keyword>
<sequence length="507" mass="57479">MVGSAHPTKLLYAVNVSIANLIMSQIPSTVEVERHRAAISRVELSRPVRLAIESGIITTETSIFDYGCGVGGDVKRLKSQGYDCEGWDPYYFPDVEIRSADIVNLSYIINVIEDPQERDRALSQAWELTGRVLIVAAQILVNDLSGMLAYGDGILTKRNTFQKYYQQVELKEYIDRVLSVDAIPIGLGIFLVFRDLSQAESFRAARLYTRMTTPRVRVESKRFEDYQVQLAPLMEFVSQRGRIPIKGELAAEPELNSEFGSIKRAFQIVLTATDEAEWDAIAYQRSLDLQVYLALSQFGQRRSLRNLSMAMKADIKAFFGSYDEACAVADRLLFKIGEPGVIKQACQQSKIGKLLPAALYVHISALNEIDPKLRLYEGCASRNIGGTEDANLIKFHTDKPCISYLYYPNFESIAHPALSWSMLIDLRDLSLRFRDYSQQDNPPILHRKETFLSNTHPLYSKFAKFTKSEEKAGLYTETKTIGNQQGWERRLQSCGVKIKNHRIIRQV</sequence>
<dbReference type="STRING" id="1173020.Cha6605_4949"/>
<dbReference type="InterPro" id="IPR024019">
    <property type="entry name" value="CHP04096"/>
</dbReference>
<evidence type="ECO:0000313" key="1">
    <source>
        <dbReference type="EMBL" id="AFY95857.1"/>
    </source>
</evidence>
<evidence type="ECO:0000313" key="2">
    <source>
        <dbReference type="Proteomes" id="UP000010366"/>
    </source>
</evidence>
<dbReference type="GO" id="GO:0008168">
    <property type="term" value="F:methyltransferase activity"/>
    <property type="evidence" value="ECO:0007669"/>
    <property type="project" value="UniProtKB-KW"/>
</dbReference>
<accession>K9UL96</accession>
<gene>
    <name evidence="1" type="ORF">Cha6605_4949</name>
</gene>
<dbReference type="KEGG" id="cmp:Cha6605_4949"/>
<keyword evidence="1" id="KW-0808">Transferase</keyword>
<dbReference type="HOGENOM" id="CLU_012555_1_0_3"/>
<dbReference type="AlphaFoldDB" id="K9UL96"/>
<reference evidence="1 2" key="1">
    <citation type="submission" date="2012-05" db="EMBL/GenBank/DDBJ databases">
        <title>Finished chromosome of genome of Chamaesiphon sp. PCC 6605.</title>
        <authorList>
            <consortium name="US DOE Joint Genome Institute"/>
            <person name="Gugger M."/>
            <person name="Coursin T."/>
            <person name="Rippka R."/>
            <person name="Tandeau De Marsac N."/>
            <person name="Huntemann M."/>
            <person name="Wei C.-L."/>
            <person name="Han J."/>
            <person name="Detter J.C."/>
            <person name="Han C."/>
            <person name="Tapia R."/>
            <person name="Chen A."/>
            <person name="Kyrpides N."/>
            <person name="Mavromatis K."/>
            <person name="Markowitz V."/>
            <person name="Szeto E."/>
            <person name="Ivanova N."/>
            <person name="Pagani I."/>
            <person name="Pati A."/>
            <person name="Goodwin L."/>
            <person name="Nordberg H.P."/>
            <person name="Cantor M.N."/>
            <person name="Hua S.X."/>
            <person name="Woyke T."/>
            <person name="Kerfeld C.A."/>
        </authorList>
    </citation>
    <scope>NUCLEOTIDE SEQUENCE [LARGE SCALE GENOMIC DNA]</scope>
    <source>
        <strain evidence="2">ATCC 27169 / PCC 6605</strain>
    </source>
</reference>
<keyword evidence="2" id="KW-1185">Reference proteome</keyword>
<dbReference type="eggNOG" id="COG0500">
    <property type="taxonomic scope" value="Bacteria"/>
</dbReference>
<dbReference type="Proteomes" id="UP000010366">
    <property type="component" value="Chromosome"/>
</dbReference>
<dbReference type="PATRIC" id="fig|1173020.3.peg.5669"/>
<dbReference type="EMBL" id="CP003600">
    <property type="protein sequence ID" value="AFY95857.1"/>
    <property type="molecule type" value="Genomic_DNA"/>
</dbReference>
<protein>
    <submittedName>
        <fullName evidence="1">DNA phosphorothioation-associated putative methyltransferase</fullName>
    </submittedName>
</protein>
<name>K9UL96_CHAP6</name>
<organism evidence="1 2">
    <name type="scientific">Chamaesiphon minutus (strain ATCC 27169 / PCC 6605)</name>
    <dbReference type="NCBI Taxonomy" id="1173020"/>
    <lineage>
        <taxon>Bacteria</taxon>
        <taxon>Bacillati</taxon>
        <taxon>Cyanobacteriota</taxon>
        <taxon>Cyanophyceae</taxon>
        <taxon>Gomontiellales</taxon>
        <taxon>Chamaesiphonaceae</taxon>
        <taxon>Chamaesiphon</taxon>
    </lineage>
</organism>
<dbReference type="GO" id="GO:0032259">
    <property type="term" value="P:methylation"/>
    <property type="evidence" value="ECO:0007669"/>
    <property type="project" value="UniProtKB-KW"/>
</dbReference>